<keyword evidence="3 8" id="KW-0547">Nucleotide-binding</keyword>
<dbReference type="GO" id="GO:0005829">
    <property type="term" value="C:cytosol"/>
    <property type="evidence" value="ECO:0007669"/>
    <property type="project" value="TreeGrafter"/>
</dbReference>
<keyword evidence="8" id="KW-0963">Cytoplasm</keyword>
<comment type="function">
    <text evidence="8">Catalyzes the attachment of tryptophan to tRNA(Trp).</text>
</comment>
<comment type="caution">
    <text evidence="10">The sequence shown here is derived from an EMBL/GenBank/DDBJ whole genome shotgun (WGS) entry which is preliminary data.</text>
</comment>
<dbReference type="PRINTS" id="PR01039">
    <property type="entry name" value="TRNASYNTHTRP"/>
</dbReference>
<comment type="subunit">
    <text evidence="8">Homodimer.</text>
</comment>
<evidence type="ECO:0000256" key="9">
    <source>
        <dbReference type="RuleBase" id="RU363036"/>
    </source>
</evidence>
<evidence type="ECO:0000256" key="5">
    <source>
        <dbReference type="ARBA" id="ARBA00022917"/>
    </source>
</evidence>
<dbReference type="FunFam" id="1.10.240.10:FF:000002">
    <property type="entry name" value="Tryptophan--tRNA ligase"/>
    <property type="match status" value="1"/>
</dbReference>
<evidence type="ECO:0000313" key="10">
    <source>
        <dbReference type="EMBL" id="OGD34977.1"/>
    </source>
</evidence>
<dbReference type="SUPFAM" id="SSF52374">
    <property type="entry name" value="Nucleotidylyl transferase"/>
    <property type="match status" value="1"/>
</dbReference>
<comment type="similarity">
    <text evidence="1 8 9">Belongs to the class-I aminoacyl-tRNA synthetase family.</text>
</comment>
<evidence type="ECO:0000256" key="8">
    <source>
        <dbReference type="HAMAP-Rule" id="MF_00140"/>
    </source>
</evidence>
<dbReference type="PANTHER" id="PTHR43766:SF1">
    <property type="entry name" value="TRYPTOPHAN--TRNA LIGASE, MITOCHONDRIAL"/>
    <property type="match status" value="1"/>
</dbReference>
<evidence type="ECO:0000256" key="2">
    <source>
        <dbReference type="ARBA" id="ARBA00022598"/>
    </source>
</evidence>
<protein>
    <recommendedName>
        <fullName evidence="8">Tryptophan--tRNA ligase</fullName>
        <ecNumber evidence="8">6.1.1.2</ecNumber>
    </recommendedName>
    <alternativeName>
        <fullName evidence="8">Tryptophanyl-tRNA synthetase</fullName>
        <shortName evidence="8">TrpRS</shortName>
    </alternativeName>
</protein>
<feature type="short sequence motif" description="'HIGH' region" evidence="8">
    <location>
        <begin position="12"/>
        <end position="20"/>
    </location>
</feature>
<feature type="binding site" evidence="8">
    <location>
        <begin position="11"/>
        <end position="13"/>
    </location>
    <ligand>
        <name>ATP</name>
        <dbReference type="ChEBI" id="CHEBI:30616"/>
    </ligand>
</feature>
<accession>A0A1F5BWJ0</accession>
<organism evidence="10 11">
    <name type="scientific">Candidatus Azambacteria bacterium RIFCSPHIGHO2_01_46_10</name>
    <dbReference type="NCBI Taxonomy" id="1797293"/>
    <lineage>
        <taxon>Bacteria</taxon>
        <taxon>Candidatus Azamiibacteriota</taxon>
    </lineage>
</organism>
<comment type="catalytic activity">
    <reaction evidence="7 8">
        <text>tRNA(Trp) + L-tryptophan + ATP = L-tryptophyl-tRNA(Trp) + AMP + diphosphate + H(+)</text>
        <dbReference type="Rhea" id="RHEA:24080"/>
        <dbReference type="Rhea" id="RHEA-COMP:9671"/>
        <dbReference type="Rhea" id="RHEA-COMP:9705"/>
        <dbReference type="ChEBI" id="CHEBI:15378"/>
        <dbReference type="ChEBI" id="CHEBI:30616"/>
        <dbReference type="ChEBI" id="CHEBI:33019"/>
        <dbReference type="ChEBI" id="CHEBI:57912"/>
        <dbReference type="ChEBI" id="CHEBI:78442"/>
        <dbReference type="ChEBI" id="CHEBI:78535"/>
        <dbReference type="ChEBI" id="CHEBI:456215"/>
        <dbReference type="EC" id="6.1.1.2"/>
    </reaction>
</comment>
<dbReference type="Gene3D" id="1.10.240.10">
    <property type="entry name" value="Tyrosyl-Transfer RNA Synthetase"/>
    <property type="match status" value="1"/>
</dbReference>
<proteinExistence type="inferred from homology"/>
<dbReference type="Gene3D" id="3.40.50.620">
    <property type="entry name" value="HUPs"/>
    <property type="match status" value="1"/>
</dbReference>
<feature type="binding site" evidence="8">
    <location>
        <position position="186"/>
    </location>
    <ligand>
        <name>ATP</name>
        <dbReference type="ChEBI" id="CHEBI:30616"/>
    </ligand>
</feature>
<dbReference type="GO" id="GO:0004830">
    <property type="term" value="F:tryptophan-tRNA ligase activity"/>
    <property type="evidence" value="ECO:0007669"/>
    <property type="project" value="UniProtKB-UniRule"/>
</dbReference>
<reference evidence="10 11" key="1">
    <citation type="journal article" date="2016" name="Nat. Commun.">
        <title>Thousands of microbial genomes shed light on interconnected biogeochemical processes in an aquifer system.</title>
        <authorList>
            <person name="Anantharaman K."/>
            <person name="Brown C.T."/>
            <person name="Hug L.A."/>
            <person name="Sharon I."/>
            <person name="Castelle C.J."/>
            <person name="Probst A.J."/>
            <person name="Thomas B.C."/>
            <person name="Singh A."/>
            <person name="Wilkins M.J."/>
            <person name="Karaoz U."/>
            <person name="Brodie E.L."/>
            <person name="Williams K.H."/>
            <person name="Hubbard S.S."/>
            <person name="Banfield J.F."/>
        </authorList>
    </citation>
    <scope>NUCLEOTIDE SEQUENCE [LARGE SCALE GENOMIC DNA]</scope>
</reference>
<dbReference type="HAMAP" id="MF_00140_B">
    <property type="entry name" value="Trp_tRNA_synth_B"/>
    <property type="match status" value="1"/>
</dbReference>
<dbReference type="AlphaFoldDB" id="A0A1F5BWJ0"/>
<feature type="binding site" evidence="8">
    <location>
        <begin position="148"/>
        <end position="150"/>
    </location>
    <ligand>
        <name>ATP</name>
        <dbReference type="ChEBI" id="CHEBI:30616"/>
    </ligand>
</feature>
<sequence length="327" mass="36825">MPKPVIVSGLKPTGELHIGNYLGMLKQAAELQNSGKYDCFYFIADYHSLTVKYKPEEKKREILNMAVDILAAGIDSEKSTFFLQSAVPEHANLAWIFNTITSVGELERMVEYKEKISGGETPNVGLFDYPVLMAADILLYKGEFVPAGEDQLQHLELTRTIVRTFNKRFGKIFKEPRGILAKIPRVMSLDDPTKKMSKTLPKGCLYLSDSPQIIRRKIQSAVTDSYKNIVYDFEKRPAISNLILIYSEFSGIPIPDAVEKFKSANYADFKKDLAEVVIKALKPIQEKREKIAADEDKVLKILSKGAKKAEVVARQTMDQVKEKVGLL</sequence>
<dbReference type="InterPro" id="IPR002306">
    <property type="entry name" value="Trp-tRNA-ligase"/>
</dbReference>
<dbReference type="NCBIfam" id="TIGR00233">
    <property type="entry name" value="trpS"/>
    <property type="match status" value="1"/>
</dbReference>
<evidence type="ECO:0000256" key="6">
    <source>
        <dbReference type="ARBA" id="ARBA00023146"/>
    </source>
</evidence>
<feature type="binding site" evidence="8">
    <location>
        <begin position="19"/>
        <end position="20"/>
    </location>
    <ligand>
        <name>ATP</name>
        <dbReference type="ChEBI" id="CHEBI:30616"/>
    </ligand>
</feature>
<gene>
    <name evidence="8" type="primary">trpS</name>
    <name evidence="10" type="ORF">A2W39_00460</name>
</gene>
<dbReference type="Proteomes" id="UP000178395">
    <property type="component" value="Unassembled WGS sequence"/>
</dbReference>
<keyword evidence="4 8" id="KW-0067">ATP-binding</keyword>
<dbReference type="PANTHER" id="PTHR43766">
    <property type="entry name" value="TRYPTOPHAN--TRNA LIGASE, MITOCHONDRIAL"/>
    <property type="match status" value="1"/>
</dbReference>
<keyword evidence="6 8" id="KW-0030">Aminoacyl-tRNA synthetase</keyword>
<dbReference type="InterPro" id="IPR050203">
    <property type="entry name" value="Trp-tRNA_synthetase"/>
</dbReference>
<dbReference type="EMBL" id="MEYJ01000054">
    <property type="protein sequence ID" value="OGD34977.1"/>
    <property type="molecule type" value="Genomic_DNA"/>
</dbReference>
<dbReference type="Pfam" id="PF00579">
    <property type="entry name" value="tRNA-synt_1b"/>
    <property type="match status" value="1"/>
</dbReference>
<dbReference type="PROSITE" id="PS00178">
    <property type="entry name" value="AA_TRNA_LIGASE_I"/>
    <property type="match status" value="1"/>
</dbReference>
<dbReference type="EC" id="6.1.1.2" evidence="8"/>
<dbReference type="InterPro" id="IPR001412">
    <property type="entry name" value="aa-tRNA-synth_I_CS"/>
</dbReference>
<name>A0A1F5BWJ0_9BACT</name>
<comment type="caution">
    <text evidence="8">Lacks conserved residue(s) required for the propagation of feature annotation.</text>
</comment>
<dbReference type="GO" id="GO:0005524">
    <property type="term" value="F:ATP binding"/>
    <property type="evidence" value="ECO:0007669"/>
    <property type="project" value="UniProtKB-UniRule"/>
</dbReference>
<keyword evidence="2 8" id="KW-0436">Ligase</keyword>
<evidence type="ECO:0000256" key="7">
    <source>
        <dbReference type="ARBA" id="ARBA00049929"/>
    </source>
</evidence>
<dbReference type="CDD" id="cd00806">
    <property type="entry name" value="TrpRS_core"/>
    <property type="match status" value="1"/>
</dbReference>
<feature type="binding site" evidence="8">
    <location>
        <position position="136"/>
    </location>
    <ligand>
        <name>L-tryptophan</name>
        <dbReference type="ChEBI" id="CHEBI:57912"/>
    </ligand>
</feature>
<dbReference type="InterPro" id="IPR014729">
    <property type="entry name" value="Rossmann-like_a/b/a_fold"/>
</dbReference>
<evidence type="ECO:0000313" key="11">
    <source>
        <dbReference type="Proteomes" id="UP000178395"/>
    </source>
</evidence>
<evidence type="ECO:0000256" key="4">
    <source>
        <dbReference type="ARBA" id="ARBA00022840"/>
    </source>
</evidence>
<dbReference type="GO" id="GO:0006436">
    <property type="term" value="P:tryptophanyl-tRNA aminoacylation"/>
    <property type="evidence" value="ECO:0007669"/>
    <property type="project" value="UniProtKB-UniRule"/>
</dbReference>
<keyword evidence="5 8" id="KW-0648">Protein biosynthesis</keyword>
<dbReference type="InterPro" id="IPR002305">
    <property type="entry name" value="aa-tRNA-synth_Ic"/>
</dbReference>
<evidence type="ECO:0000256" key="3">
    <source>
        <dbReference type="ARBA" id="ARBA00022741"/>
    </source>
</evidence>
<dbReference type="InterPro" id="IPR024109">
    <property type="entry name" value="Trp-tRNA-ligase_bac-type"/>
</dbReference>
<evidence type="ECO:0000256" key="1">
    <source>
        <dbReference type="ARBA" id="ARBA00005594"/>
    </source>
</evidence>
<comment type="subcellular location">
    <subcellularLocation>
        <location evidence="8">Cytoplasm</location>
    </subcellularLocation>
</comment>